<dbReference type="AlphaFoldDB" id="A0A6A7AIW7"/>
<sequence>MPLAASGALSARTRTRTWSLCLIKRTTPISTAVSTSKRFAVENLSKRPGRTVQIPFLEVTRLFSLLAVSCRARSVLTRGLETT</sequence>
<evidence type="ECO:0000313" key="1">
    <source>
        <dbReference type="EMBL" id="KAF2833166.1"/>
    </source>
</evidence>
<accession>A0A6A7AIW7</accession>
<reference evidence="1" key="1">
    <citation type="journal article" date="2020" name="Stud. Mycol.">
        <title>101 Dothideomycetes genomes: a test case for predicting lifestyles and emergence of pathogens.</title>
        <authorList>
            <person name="Haridas S."/>
            <person name="Albert R."/>
            <person name="Binder M."/>
            <person name="Bloem J."/>
            <person name="Labutti K."/>
            <person name="Salamov A."/>
            <person name="Andreopoulos B."/>
            <person name="Baker S."/>
            <person name="Barry K."/>
            <person name="Bills G."/>
            <person name="Bluhm B."/>
            <person name="Cannon C."/>
            <person name="Castanera R."/>
            <person name="Culley D."/>
            <person name="Daum C."/>
            <person name="Ezra D."/>
            <person name="Gonzalez J."/>
            <person name="Henrissat B."/>
            <person name="Kuo A."/>
            <person name="Liang C."/>
            <person name="Lipzen A."/>
            <person name="Lutzoni F."/>
            <person name="Magnuson J."/>
            <person name="Mondo S."/>
            <person name="Nolan M."/>
            <person name="Ohm R."/>
            <person name="Pangilinan J."/>
            <person name="Park H.-J."/>
            <person name="Ramirez L."/>
            <person name="Alfaro M."/>
            <person name="Sun H."/>
            <person name="Tritt A."/>
            <person name="Yoshinaga Y."/>
            <person name="Zwiers L.-H."/>
            <person name="Turgeon B."/>
            <person name="Goodwin S."/>
            <person name="Spatafora J."/>
            <person name="Crous P."/>
            <person name="Grigoriev I."/>
        </authorList>
    </citation>
    <scope>NUCLEOTIDE SEQUENCE</scope>
    <source>
        <strain evidence="1">CBS 113818</strain>
    </source>
</reference>
<dbReference type="EMBL" id="MU006216">
    <property type="protein sequence ID" value="KAF2833166.1"/>
    <property type="molecule type" value="Genomic_DNA"/>
</dbReference>
<proteinExistence type="predicted"/>
<keyword evidence="2" id="KW-1185">Reference proteome</keyword>
<evidence type="ECO:0000313" key="2">
    <source>
        <dbReference type="Proteomes" id="UP000799424"/>
    </source>
</evidence>
<gene>
    <name evidence="1" type="ORF">CC86DRAFT_5803</name>
</gene>
<protein>
    <submittedName>
        <fullName evidence="1">Uncharacterized protein</fullName>
    </submittedName>
</protein>
<name>A0A6A7AIW7_9PLEO</name>
<dbReference type="Proteomes" id="UP000799424">
    <property type="component" value="Unassembled WGS sequence"/>
</dbReference>
<organism evidence="1 2">
    <name type="scientific">Ophiobolus disseminans</name>
    <dbReference type="NCBI Taxonomy" id="1469910"/>
    <lineage>
        <taxon>Eukaryota</taxon>
        <taxon>Fungi</taxon>
        <taxon>Dikarya</taxon>
        <taxon>Ascomycota</taxon>
        <taxon>Pezizomycotina</taxon>
        <taxon>Dothideomycetes</taxon>
        <taxon>Pleosporomycetidae</taxon>
        <taxon>Pleosporales</taxon>
        <taxon>Pleosporineae</taxon>
        <taxon>Phaeosphaeriaceae</taxon>
        <taxon>Ophiobolus</taxon>
    </lineage>
</organism>